<protein>
    <submittedName>
        <fullName evidence="1">Uncharacterized protein</fullName>
    </submittedName>
</protein>
<reference evidence="1" key="2">
    <citation type="journal article" date="2015" name="Data Brief">
        <title>Shoot transcriptome of the giant reed, Arundo donax.</title>
        <authorList>
            <person name="Barrero R.A."/>
            <person name="Guerrero F.D."/>
            <person name="Moolhuijzen P."/>
            <person name="Goolsby J.A."/>
            <person name="Tidwell J."/>
            <person name="Bellgard S.E."/>
            <person name="Bellgard M.I."/>
        </authorList>
    </citation>
    <scope>NUCLEOTIDE SEQUENCE</scope>
    <source>
        <tissue evidence="1">Shoot tissue taken approximately 20 cm above the soil surface</tissue>
    </source>
</reference>
<dbReference type="EMBL" id="GBRH01249703">
    <property type="protein sequence ID" value="JAD48192.1"/>
    <property type="molecule type" value="Transcribed_RNA"/>
</dbReference>
<reference evidence="1" key="1">
    <citation type="submission" date="2014-09" db="EMBL/GenBank/DDBJ databases">
        <authorList>
            <person name="Magalhaes I.L.F."/>
            <person name="Oliveira U."/>
            <person name="Santos F.R."/>
            <person name="Vidigal T.H.D.A."/>
            <person name="Brescovit A.D."/>
            <person name="Santos A.J."/>
        </authorList>
    </citation>
    <scope>NUCLEOTIDE SEQUENCE</scope>
    <source>
        <tissue evidence="1">Shoot tissue taken approximately 20 cm above the soil surface</tissue>
    </source>
</reference>
<proteinExistence type="predicted"/>
<evidence type="ECO:0000313" key="1">
    <source>
        <dbReference type="EMBL" id="JAD48192.1"/>
    </source>
</evidence>
<sequence length="10" mass="1186">MFPELGIYNC</sequence>
<name>A0A0A9AMA1_ARUDO</name>
<organism evidence="1">
    <name type="scientific">Arundo donax</name>
    <name type="common">Giant reed</name>
    <name type="synonym">Donax arundinaceus</name>
    <dbReference type="NCBI Taxonomy" id="35708"/>
    <lineage>
        <taxon>Eukaryota</taxon>
        <taxon>Viridiplantae</taxon>
        <taxon>Streptophyta</taxon>
        <taxon>Embryophyta</taxon>
        <taxon>Tracheophyta</taxon>
        <taxon>Spermatophyta</taxon>
        <taxon>Magnoliopsida</taxon>
        <taxon>Liliopsida</taxon>
        <taxon>Poales</taxon>
        <taxon>Poaceae</taxon>
        <taxon>PACMAD clade</taxon>
        <taxon>Arundinoideae</taxon>
        <taxon>Arundineae</taxon>
        <taxon>Arundo</taxon>
    </lineage>
</organism>
<accession>A0A0A9AMA1</accession>